<dbReference type="InterPro" id="IPR002698">
    <property type="entry name" value="FTHF_cligase"/>
</dbReference>
<dbReference type="Pfam" id="PF01812">
    <property type="entry name" value="5-FTHF_cyc-lig"/>
    <property type="match status" value="1"/>
</dbReference>
<evidence type="ECO:0000256" key="1">
    <source>
        <dbReference type="ARBA" id="ARBA00010638"/>
    </source>
</evidence>
<keyword evidence="7" id="KW-1185">Reference proteome</keyword>
<evidence type="ECO:0000256" key="5">
    <source>
        <dbReference type="SAM" id="MobiDB-lite"/>
    </source>
</evidence>
<keyword evidence="2 4" id="KW-0547">Nucleotide-binding</keyword>
<evidence type="ECO:0000256" key="4">
    <source>
        <dbReference type="PIRSR" id="PIRSR006806-1"/>
    </source>
</evidence>
<dbReference type="GO" id="GO:0005524">
    <property type="term" value="F:ATP binding"/>
    <property type="evidence" value="ECO:0007669"/>
    <property type="project" value="UniProtKB-KW"/>
</dbReference>
<dbReference type="InterPro" id="IPR024185">
    <property type="entry name" value="FTHF_cligase-like_sf"/>
</dbReference>
<protein>
    <submittedName>
        <fullName evidence="6">5-formyltetrahydrofolate cyclo-ligase</fullName>
    </submittedName>
</protein>
<gene>
    <name evidence="6" type="ORF">HLB09_14755</name>
</gene>
<dbReference type="Proteomes" id="UP000555552">
    <property type="component" value="Unassembled WGS sequence"/>
</dbReference>
<reference evidence="6 7" key="1">
    <citation type="submission" date="2020-05" db="EMBL/GenBank/DDBJ databases">
        <title>MicrobeNet Type strains.</title>
        <authorList>
            <person name="Nicholson A.C."/>
        </authorList>
    </citation>
    <scope>NUCLEOTIDE SEQUENCE [LARGE SCALE GENOMIC DNA]</scope>
    <source>
        <strain evidence="6 7">JCM 14547</strain>
    </source>
</reference>
<organism evidence="6 7">
    <name type="scientific">Pseudokineococcus marinus</name>
    <dbReference type="NCBI Taxonomy" id="351215"/>
    <lineage>
        <taxon>Bacteria</taxon>
        <taxon>Bacillati</taxon>
        <taxon>Actinomycetota</taxon>
        <taxon>Actinomycetes</taxon>
        <taxon>Kineosporiales</taxon>
        <taxon>Kineosporiaceae</taxon>
        <taxon>Pseudokineococcus</taxon>
    </lineage>
</organism>
<accession>A0A849BVA2</accession>
<comment type="similarity">
    <text evidence="1">Belongs to the 5-formyltetrahydrofolate cyclo-ligase family.</text>
</comment>
<dbReference type="GO" id="GO:0035999">
    <property type="term" value="P:tetrahydrofolate interconversion"/>
    <property type="evidence" value="ECO:0007669"/>
    <property type="project" value="TreeGrafter"/>
</dbReference>
<dbReference type="SUPFAM" id="SSF100950">
    <property type="entry name" value="NagB/RpiA/CoA transferase-like"/>
    <property type="match status" value="1"/>
</dbReference>
<sequence>MTLHEGGTVACYASRGGEPGTAALVRALAARGTTVLLPHTHDGSDGRGTRLGWGRAPGTAPGPGPGRPGAVGDAPLLPGPDLGPGALRAADVVLVPALAVDTAGRRLGKGGGYYDRALGELREHRGWLPPVVALVHDDEVLDAAVEPVPAEAHDVRVSHVATPGRWMRVDG</sequence>
<evidence type="ECO:0000313" key="6">
    <source>
        <dbReference type="EMBL" id="NNH24324.1"/>
    </source>
</evidence>
<dbReference type="GO" id="GO:0030272">
    <property type="term" value="F:5-formyltetrahydrofolate cyclo-ligase activity"/>
    <property type="evidence" value="ECO:0007669"/>
    <property type="project" value="TreeGrafter"/>
</dbReference>
<dbReference type="PANTHER" id="PTHR23407:SF1">
    <property type="entry name" value="5-FORMYLTETRAHYDROFOLATE CYCLO-LIGASE"/>
    <property type="match status" value="1"/>
</dbReference>
<keyword evidence="6" id="KW-0436">Ligase</keyword>
<dbReference type="GO" id="GO:0009396">
    <property type="term" value="P:folic acid-containing compound biosynthetic process"/>
    <property type="evidence" value="ECO:0007669"/>
    <property type="project" value="TreeGrafter"/>
</dbReference>
<dbReference type="EMBL" id="JABEMA010000318">
    <property type="protein sequence ID" value="NNH24324.1"/>
    <property type="molecule type" value="Genomic_DNA"/>
</dbReference>
<comment type="caution">
    <text evidence="6">The sequence shown here is derived from an EMBL/GenBank/DDBJ whole genome shotgun (WGS) entry which is preliminary data.</text>
</comment>
<dbReference type="Gene3D" id="3.40.50.10420">
    <property type="entry name" value="NagB/RpiA/CoA transferase-like"/>
    <property type="match status" value="1"/>
</dbReference>
<dbReference type="PIRSF" id="PIRSF006806">
    <property type="entry name" value="FTHF_cligase"/>
    <property type="match status" value="1"/>
</dbReference>
<evidence type="ECO:0000256" key="2">
    <source>
        <dbReference type="ARBA" id="ARBA00022741"/>
    </source>
</evidence>
<feature type="compositionally biased region" description="Basic and acidic residues" evidence="5">
    <location>
        <begin position="39"/>
        <end position="48"/>
    </location>
</feature>
<evidence type="ECO:0000256" key="3">
    <source>
        <dbReference type="ARBA" id="ARBA00022840"/>
    </source>
</evidence>
<evidence type="ECO:0000313" key="7">
    <source>
        <dbReference type="Proteomes" id="UP000555552"/>
    </source>
</evidence>
<keyword evidence="3 4" id="KW-0067">ATP-binding</keyword>
<dbReference type="InterPro" id="IPR037171">
    <property type="entry name" value="NagB/RpiA_transferase-like"/>
</dbReference>
<dbReference type="PANTHER" id="PTHR23407">
    <property type="entry name" value="ATPASE INHIBITOR/5-FORMYLTETRAHYDROFOLATE CYCLO-LIGASE"/>
    <property type="match status" value="1"/>
</dbReference>
<proteinExistence type="inferred from homology"/>
<dbReference type="AlphaFoldDB" id="A0A849BVA2"/>
<feature type="region of interest" description="Disordered" evidence="5">
    <location>
        <begin position="36"/>
        <end position="74"/>
    </location>
</feature>
<name>A0A849BVA2_9ACTN</name>
<feature type="binding site" evidence="4">
    <location>
        <position position="18"/>
    </location>
    <ligand>
        <name>substrate</name>
    </ligand>
</feature>
<feature type="binding site" evidence="4">
    <location>
        <begin position="106"/>
        <end position="114"/>
    </location>
    <ligand>
        <name>ATP</name>
        <dbReference type="ChEBI" id="CHEBI:30616"/>
    </ligand>
</feature>